<accession>L0DRU3</accession>
<protein>
    <recommendedName>
        <fullName evidence="4">YtxH domain-containing protein</fullName>
    </recommendedName>
</protein>
<name>L0DRU3_THIND</name>
<proteinExistence type="predicted"/>
<organism evidence="2 3">
    <name type="scientific">Thioalkalivibrio nitratireducens (strain DSM 14787 / UNIQEM 213 / ALEN2)</name>
    <dbReference type="NCBI Taxonomy" id="1255043"/>
    <lineage>
        <taxon>Bacteria</taxon>
        <taxon>Pseudomonadati</taxon>
        <taxon>Pseudomonadota</taxon>
        <taxon>Gammaproteobacteria</taxon>
        <taxon>Chromatiales</taxon>
        <taxon>Ectothiorhodospiraceae</taxon>
        <taxon>Thioalkalivibrio</taxon>
    </lineage>
</organism>
<feature type="region of interest" description="Disordered" evidence="1">
    <location>
        <begin position="25"/>
        <end position="64"/>
    </location>
</feature>
<dbReference type="PATRIC" id="fig|1255043.3.peg.614"/>
<feature type="compositionally biased region" description="Pro residues" evidence="1">
    <location>
        <begin position="46"/>
        <end position="60"/>
    </location>
</feature>
<reference evidence="2" key="1">
    <citation type="submission" date="2015-12" db="EMBL/GenBank/DDBJ databases">
        <authorList>
            <person name="Tikhonova T.V."/>
            <person name="Pavlov A.R."/>
            <person name="Beletsky A.V."/>
            <person name="Mardanov A.V."/>
            <person name="Sorokin D.Y."/>
            <person name="Ravin N.V."/>
            <person name="Popov V.O."/>
        </authorList>
    </citation>
    <scope>NUCLEOTIDE SEQUENCE</scope>
    <source>
        <strain evidence="2">DSM 14787</strain>
    </source>
</reference>
<dbReference type="RefSeq" id="WP_015257462.1">
    <property type="nucleotide sequence ID" value="NC_019902.2"/>
</dbReference>
<dbReference type="HOGENOM" id="CLU_1947848_0_0_6"/>
<dbReference type="Proteomes" id="UP000010809">
    <property type="component" value="Chromosome"/>
</dbReference>
<dbReference type="EMBL" id="CP003989">
    <property type="protein sequence ID" value="AGA32309.1"/>
    <property type="molecule type" value="Genomic_DNA"/>
</dbReference>
<dbReference type="eggNOG" id="ENOG50337FG">
    <property type="taxonomic scope" value="Bacteria"/>
</dbReference>
<evidence type="ECO:0000313" key="2">
    <source>
        <dbReference type="EMBL" id="AGA32309.1"/>
    </source>
</evidence>
<feature type="compositionally biased region" description="Low complexity" evidence="1">
    <location>
        <begin position="25"/>
        <end position="42"/>
    </location>
</feature>
<sequence>MNEHFRQPGAYWQVPMGVQPGWPPTGAGQPFPGAAQFQQPPMFYAPVPPTPAHNSPPPTSALPGNPRFIKGALVGAVAAYLLTNETVQQNAIRTAVRAWSMLQGGIEEMKERFRDAEAELHASEAERED</sequence>
<dbReference type="AlphaFoldDB" id="L0DRU3"/>
<keyword evidence="3" id="KW-1185">Reference proteome</keyword>
<gene>
    <name evidence="2" type="ordered locus">TVNIR_0608</name>
</gene>
<evidence type="ECO:0000313" key="3">
    <source>
        <dbReference type="Proteomes" id="UP000010809"/>
    </source>
</evidence>
<evidence type="ECO:0008006" key="4">
    <source>
        <dbReference type="Google" id="ProtNLM"/>
    </source>
</evidence>
<dbReference type="KEGG" id="tni:TVNIR_0608"/>
<evidence type="ECO:0000256" key="1">
    <source>
        <dbReference type="SAM" id="MobiDB-lite"/>
    </source>
</evidence>
<dbReference type="STRING" id="1255043.TVNIR_0608"/>